<accession>A0A7J0HG98</accession>
<name>A0A7J0HG98_9ERIC</name>
<proteinExistence type="predicted"/>
<reference evidence="1 2" key="1">
    <citation type="submission" date="2019-07" db="EMBL/GenBank/DDBJ databases">
        <title>De Novo Assembly of kiwifruit Actinidia rufa.</title>
        <authorList>
            <person name="Sugita-Konishi S."/>
            <person name="Sato K."/>
            <person name="Mori E."/>
            <person name="Abe Y."/>
            <person name="Kisaki G."/>
            <person name="Hamano K."/>
            <person name="Suezawa K."/>
            <person name="Otani M."/>
            <person name="Fukuda T."/>
            <person name="Manabe T."/>
            <person name="Gomi K."/>
            <person name="Tabuchi M."/>
            <person name="Akimitsu K."/>
            <person name="Kataoka I."/>
        </authorList>
    </citation>
    <scope>NUCLEOTIDE SEQUENCE [LARGE SCALE GENOMIC DNA]</scope>
    <source>
        <strain evidence="2">cv. Fuchu</strain>
    </source>
</reference>
<evidence type="ECO:0000313" key="1">
    <source>
        <dbReference type="EMBL" id="GFZ22065.1"/>
    </source>
</evidence>
<organism evidence="1 2">
    <name type="scientific">Actinidia rufa</name>
    <dbReference type="NCBI Taxonomy" id="165716"/>
    <lineage>
        <taxon>Eukaryota</taxon>
        <taxon>Viridiplantae</taxon>
        <taxon>Streptophyta</taxon>
        <taxon>Embryophyta</taxon>
        <taxon>Tracheophyta</taxon>
        <taxon>Spermatophyta</taxon>
        <taxon>Magnoliopsida</taxon>
        <taxon>eudicotyledons</taxon>
        <taxon>Gunneridae</taxon>
        <taxon>Pentapetalae</taxon>
        <taxon>asterids</taxon>
        <taxon>Ericales</taxon>
        <taxon>Actinidiaceae</taxon>
        <taxon>Actinidia</taxon>
    </lineage>
</organism>
<dbReference type="AlphaFoldDB" id="A0A7J0HG98"/>
<gene>
    <name evidence="1" type="ORF">Acr_29g0012270</name>
</gene>
<dbReference type="Proteomes" id="UP000585474">
    <property type="component" value="Unassembled WGS sequence"/>
</dbReference>
<protein>
    <submittedName>
        <fullName evidence="1">Uncharacterized protein</fullName>
    </submittedName>
</protein>
<sequence length="84" mass="8788">MAVSADGRIALSAAGKLGGGSRLAGRDWRLVKLWNGELIGKKVKIGHLFHHGIKKGKVRPLVTMSLTANVAGEAKVSSLSLSLT</sequence>
<evidence type="ECO:0000313" key="2">
    <source>
        <dbReference type="Proteomes" id="UP000585474"/>
    </source>
</evidence>
<dbReference type="EMBL" id="BJWL01000029">
    <property type="protein sequence ID" value="GFZ22065.1"/>
    <property type="molecule type" value="Genomic_DNA"/>
</dbReference>
<keyword evidence="2" id="KW-1185">Reference proteome</keyword>
<comment type="caution">
    <text evidence="1">The sequence shown here is derived from an EMBL/GenBank/DDBJ whole genome shotgun (WGS) entry which is preliminary data.</text>
</comment>